<dbReference type="GO" id="GO:0004190">
    <property type="term" value="F:aspartic-type endopeptidase activity"/>
    <property type="evidence" value="ECO:0007669"/>
    <property type="project" value="UniProtKB-UniRule"/>
</dbReference>
<dbReference type="PROSITE" id="PS00855">
    <property type="entry name" value="SPASE_II"/>
    <property type="match status" value="1"/>
</dbReference>
<dbReference type="EMBL" id="JAAOYM010000001">
    <property type="protein sequence ID" value="NIJ11292.1"/>
    <property type="molecule type" value="Genomic_DNA"/>
</dbReference>
<keyword evidence="4 9" id="KW-0812">Transmembrane</keyword>
<feature type="transmembrane region" description="Helical" evidence="9">
    <location>
        <begin position="107"/>
        <end position="124"/>
    </location>
</feature>
<dbReference type="GO" id="GO:0005886">
    <property type="term" value="C:plasma membrane"/>
    <property type="evidence" value="ECO:0007669"/>
    <property type="project" value="UniProtKB-SubCell"/>
</dbReference>
<keyword evidence="8 9" id="KW-0472">Membrane</keyword>
<dbReference type="EC" id="3.4.23.36" evidence="9"/>
<dbReference type="HAMAP" id="MF_00161">
    <property type="entry name" value="LspA"/>
    <property type="match status" value="1"/>
</dbReference>
<comment type="catalytic activity">
    <reaction evidence="9 10">
        <text>Release of signal peptides from bacterial membrane prolipoproteins. Hydrolyzes -Xaa-Yaa-Zaa-|-(S,diacylglyceryl)Cys-, in which Xaa is hydrophobic (preferably Leu), and Yaa (Ala or Ser) and Zaa (Gly or Ala) have small, neutral side chains.</text>
        <dbReference type="EC" id="3.4.23.36"/>
    </reaction>
</comment>
<dbReference type="Proteomes" id="UP000545493">
    <property type="component" value="Unassembled WGS sequence"/>
</dbReference>
<evidence type="ECO:0000256" key="8">
    <source>
        <dbReference type="ARBA" id="ARBA00023136"/>
    </source>
</evidence>
<dbReference type="PANTHER" id="PTHR33695">
    <property type="entry name" value="LIPOPROTEIN SIGNAL PEPTIDASE"/>
    <property type="match status" value="1"/>
</dbReference>
<evidence type="ECO:0000313" key="13">
    <source>
        <dbReference type="Proteomes" id="UP000545493"/>
    </source>
</evidence>
<keyword evidence="3 9" id="KW-0645">Protease</keyword>
<feature type="transmembrane region" description="Helical" evidence="9">
    <location>
        <begin position="80"/>
        <end position="100"/>
    </location>
</feature>
<keyword evidence="7 9" id="KW-1133">Transmembrane helix</keyword>
<evidence type="ECO:0000256" key="4">
    <source>
        <dbReference type="ARBA" id="ARBA00022692"/>
    </source>
</evidence>
<feature type="transmembrane region" description="Helical" evidence="9">
    <location>
        <begin position="25"/>
        <end position="46"/>
    </location>
</feature>
<accession>A0A7X5ZQ19</accession>
<evidence type="ECO:0000256" key="9">
    <source>
        <dbReference type="HAMAP-Rule" id="MF_00161"/>
    </source>
</evidence>
<comment type="pathway">
    <text evidence="9">Protein modification; lipoprotein biosynthesis (signal peptide cleavage).</text>
</comment>
<dbReference type="RefSeq" id="WP_167168383.1">
    <property type="nucleotide sequence ID" value="NZ_JAAOYM010000001.1"/>
</dbReference>
<comment type="subcellular location">
    <subcellularLocation>
        <location evidence="9">Cell membrane</location>
        <topology evidence="9">Multi-pass membrane protein</topology>
    </subcellularLocation>
</comment>
<feature type="active site" evidence="9">
    <location>
        <position position="159"/>
    </location>
</feature>
<comment type="function">
    <text evidence="9 10">This protein specifically catalyzes the removal of signal peptides from prolipoproteins.</text>
</comment>
<evidence type="ECO:0000256" key="7">
    <source>
        <dbReference type="ARBA" id="ARBA00022989"/>
    </source>
</evidence>
<name>A0A7X5ZQ19_9PSEU</name>
<dbReference type="PRINTS" id="PR00781">
    <property type="entry name" value="LIPOSIGPTASE"/>
</dbReference>
<feature type="active site" evidence="9">
    <location>
        <position position="140"/>
    </location>
</feature>
<evidence type="ECO:0000256" key="11">
    <source>
        <dbReference type="RuleBase" id="RU004181"/>
    </source>
</evidence>
<keyword evidence="2 9" id="KW-1003">Cell membrane</keyword>
<protein>
    <recommendedName>
        <fullName evidence="9">Lipoprotein signal peptidase</fullName>
        <ecNumber evidence="9">3.4.23.36</ecNumber>
    </recommendedName>
    <alternativeName>
        <fullName evidence="9">Prolipoprotein signal peptidase</fullName>
    </alternativeName>
    <alternativeName>
        <fullName evidence="9">Signal peptidase II</fullName>
        <shortName evidence="9">SPase II</shortName>
    </alternativeName>
</protein>
<dbReference type="UniPathway" id="UPA00665"/>
<reference evidence="12 13" key="1">
    <citation type="submission" date="2020-03" db="EMBL/GenBank/DDBJ databases">
        <title>Sequencing the genomes of 1000 actinobacteria strains.</title>
        <authorList>
            <person name="Klenk H.-P."/>
        </authorList>
    </citation>
    <scope>NUCLEOTIDE SEQUENCE [LARGE SCALE GENOMIC DNA]</scope>
    <source>
        <strain evidence="12 13">DSM 45685</strain>
    </source>
</reference>
<comment type="caution">
    <text evidence="12">The sequence shown here is derived from an EMBL/GenBank/DDBJ whole genome shotgun (WGS) entry which is preliminary data.</text>
</comment>
<organism evidence="12 13">
    <name type="scientific">Saccharomonospora amisosensis</name>
    <dbReference type="NCBI Taxonomy" id="1128677"/>
    <lineage>
        <taxon>Bacteria</taxon>
        <taxon>Bacillati</taxon>
        <taxon>Actinomycetota</taxon>
        <taxon>Actinomycetes</taxon>
        <taxon>Pseudonocardiales</taxon>
        <taxon>Pseudonocardiaceae</taxon>
        <taxon>Saccharomonospora</taxon>
    </lineage>
</organism>
<evidence type="ECO:0000256" key="2">
    <source>
        <dbReference type="ARBA" id="ARBA00022475"/>
    </source>
</evidence>
<keyword evidence="13" id="KW-1185">Reference proteome</keyword>
<evidence type="ECO:0000256" key="6">
    <source>
        <dbReference type="ARBA" id="ARBA00022801"/>
    </source>
</evidence>
<sequence>MSTEQQPEPTAAAEQSQSDPPKRRVVLLAVVAVLAYAVDLITKIVATATLEGELPVRILGGAVYLQLVRNPYAAFGMDFGGTWILAVVAIAVAVAIIWFARRLRSPGWAVGLGLILAGALGNLTDRVFRAPALLQGHVVDFISVFAPNGELFPVFNAADSAITVGAAIVVLLAVLGRDYDGTRVRKARHPEERS</sequence>
<evidence type="ECO:0000256" key="5">
    <source>
        <dbReference type="ARBA" id="ARBA00022750"/>
    </source>
</evidence>
<evidence type="ECO:0000256" key="1">
    <source>
        <dbReference type="ARBA" id="ARBA00006139"/>
    </source>
</evidence>
<gene>
    <name evidence="9" type="primary">lspA</name>
    <name evidence="12" type="ORF">FHU38_001636</name>
</gene>
<dbReference type="GO" id="GO:0006508">
    <property type="term" value="P:proteolysis"/>
    <property type="evidence" value="ECO:0007669"/>
    <property type="project" value="UniProtKB-KW"/>
</dbReference>
<keyword evidence="5 9" id="KW-0064">Aspartyl protease</keyword>
<dbReference type="InterPro" id="IPR001872">
    <property type="entry name" value="Peptidase_A8"/>
</dbReference>
<evidence type="ECO:0000313" key="12">
    <source>
        <dbReference type="EMBL" id="NIJ11292.1"/>
    </source>
</evidence>
<evidence type="ECO:0000256" key="3">
    <source>
        <dbReference type="ARBA" id="ARBA00022670"/>
    </source>
</evidence>
<comment type="similarity">
    <text evidence="1 9 11">Belongs to the peptidase A8 family.</text>
</comment>
<dbReference type="NCBIfam" id="TIGR00077">
    <property type="entry name" value="lspA"/>
    <property type="match status" value="1"/>
</dbReference>
<dbReference type="PANTHER" id="PTHR33695:SF1">
    <property type="entry name" value="LIPOPROTEIN SIGNAL PEPTIDASE"/>
    <property type="match status" value="1"/>
</dbReference>
<evidence type="ECO:0000256" key="10">
    <source>
        <dbReference type="RuleBase" id="RU000594"/>
    </source>
</evidence>
<feature type="transmembrane region" description="Helical" evidence="9">
    <location>
        <begin position="154"/>
        <end position="176"/>
    </location>
</feature>
<dbReference type="Pfam" id="PF01252">
    <property type="entry name" value="Peptidase_A8"/>
    <property type="match status" value="1"/>
</dbReference>
<proteinExistence type="inferred from homology"/>
<dbReference type="AlphaFoldDB" id="A0A7X5ZQ19"/>
<keyword evidence="6 9" id="KW-0378">Hydrolase</keyword>